<dbReference type="InterPro" id="IPR050807">
    <property type="entry name" value="TransReg_Diox_bact_type"/>
</dbReference>
<evidence type="ECO:0000313" key="3">
    <source>
        <dbReference type="EMBL" id="BCJ99156.1"/>
    </source>
</evidence>
<keyword evidence="4" id="KW-1185">Reference proteome</keyword>
<dbReference type="Proteomes" id="UP000515703">
    <property type="component" value="Chromosome"/>
</dbReference>
<dbReference type="AlphaFoldDB" id="A0A7I8DSA5"/>
<dbReference type="PANTHER" id="PTHR46797:SF1">
    <property type="entry name" value="METHYLPHOSPHONATE SYNTHASE"/>
    <property type="match status" value="1"/>
</dbReference>
<dbReference type="Pfam" id="PF01381">
    <property type="entry name" value="HTH_3"/>
    <property type="match status" value="1"/>
</dbReference>
<dbReference type="GO" id="GO:0005829">
    <property type="term" value="C:cytosol"/>
    <property type="evidence" value="ECO:0007669"/>
    <property type="project" value="TreeGrafter"/>
</dbReference>
<dbReference type="InterPro" id="IPR019734">
    <property type="entry name" value="TPR_rpt"/>
</dbReference>
<sequence>MITAGEKIKALRKELKMTQTELAGEELTKSMLSQIENNQSNPSLKTLKYLADRLNRPVTYFLEDSSDRDKSFISVEAATKSLAAQVVRIDELIEKDCLIEAEKEINVILSEKISDNTGKPFADILFKLGAALSGKKKQAEAQKYLKESIDYYSRGEFLLEAAKAYIELAKTFYQNLDYTECLVISEKAFELYRKSINKDSLFEIELYYYKLIILFAVGDLKQAAIAIKAALGLSEETSVYYKTGEIYRLDAIFYYLTHNSDGYEHSIEMALQFATVTNDNPCLARIYAMKGIVAVQNNQAEVALLYADKNKYYYGKEIYIFHLIRARAYFLMEKYEQAFEEILKVDYPVYETHKFDYLNMWSSKVYEGLILNKLGKNLEAAEAVREGIEKMSVVGDSWFLIFANKSMSEIYSSMEDYQNAFKYLKAADEIQDRIKNDENIIF</sequence>
<dbReference type="InterPro" id="IPR001387">
    <property type="entry name" value="Cro/C1-type_HTH"/>
</dbReference>
<dbReference type="GO" id="GO:0003677">
    <property type="term" value="F:DNA binding"/>
    <property type="evidence" value="ECO:0007669"/>
    <property type="project" value="UniProtKB-KW"/>
</dbReference>
<dbReference type="InterPro" id="IPR010982">
    <property type="entry name" value="Lambda_DNA-bd_dom_sf"/>
</dbReference>
<evidence type="ECO:0000313" key="4">
    <source>
        <dbReference type="Proteomes" id="UP000515703"/>
    </source>
</evidence>
<dbReference type="GO" id="GO:0003700">
    <property type="term" value="F:DNA-binding transcription factor activity"/>
    <property type="evidence" value="ECO:0007669"/>
    <property type="project" value="TreeGrafter"/>
</dbReference>
<evidence type="ECO:0000256" key="1">
    <source>
        <dbReference type="ARBA" id="ARBA00023125"/>
    </source>
</evidence>
<dbReference type="InterPro" id="IPR011990">
    <property type="entry name" value="TPR-like_helical_dom_sf"/>
</dbReference>
<dbReference type="Gene3D" id="1.25.40.10">
    <property type="entry name" value="Tetratricopeptide repeat domain"/>
    <property type="match status" value="2"/>
</dbReference>
<gene>
    <name evidence="3" type="ORF">bsdcttw_21970</name>
</gene>
<dbReference type="EMBL" id="AP023368">
    <property type="protein sequence ID" value="BCJ99156.1"/>
    <property type="molecule type" value="Genomic_DNA"/>
</dbReference>
<dbReference type="PANTHER" id="PTHR46797">
    <property type="entry name" value="HTH-TYPE TRANSCRIPTIONAL REGULATOR"/>
    <property type="match status" value="1"/>
</dbReference>
<dbReference type="PROSITE" id="PS50943">
    <property type="entry name" value="HTH_CROC1"/>
    <property type="match status" value="1"/>
</dbReference>
<reference evidence="3 4" key="2">
    <citation type="submission" date="2020-08" db="EMBL/GenBank/DDBJ databases">
        <authorList>
            <person name="Ueki A."/>
            <person name="Tonouchi A."/>
        </authorList>
    </citation>
    <scope>NUCLEOTIDE SEQUENCE [LARGE SCALE GENOMIC DNA]</scope>
    <source>
        <strain evidence="3 4">CTTW</strain>
    </source>
</reference>
<dbReference type="SUPFAM" id="SSF48452">
    <property type="entry name" value="TPR-like"/>
    <property type="match status" value="2"/>
</dbReference>
<protein>
    <submittedName>
        <fullName evidence="3">Transcriptional regulator</fullName>
    </submittedName>
</protein>
<dbReference type="CDD" id="cd00093">
    <property type="entry name" value="HTH_XRE"/>
    <property type="match status" value="1"/>
</dbReference>
<name>A0A7I8DSA5_9FIRM</name>
<feature type="domain" description="HTH cro/C1-type" evidence="2">
    <location>
        <begin position="8"/>
        <end position="61"/>
    </location>
</feature>
<dbReference type="Gene3D" id="1.10.260.40">
    <property type="entry name" value="lambda repressor-like DNA-binding domains"/>
    <property type="match status" value="1"/>
</dbReference>
<keyword evidence="1" id="KW-0238">DNA-binding</keyword>
<dbReference type="SMART" id="SM00028">
    <property type="entry name" value="TPR"/>
    <property type="match status" value="4"/>
</dbReference>
<dbReference type="KEGG" id="acht:bsdcttw_21970"/>
<dbReference type="RefSeq" id="WP_185259432.1">
    <property type="nucleotide sequence ID" value="NZ_AP023368.1"/>
</dbReference>
<evidence type="ECO:0000259" key="2">
    <source>
        <dbReference type="PROSITE" id="PS50943"/>
    </source>
</evidence>
<proteinExistence type="predicted"/>
<organism evidence="3 4">
    <name type="scientific">Anaerocolumna chitinilytica</name>
    <dbReference type="NCBI Taxonomy" id="1727145"/>
    <lineage>
        <taxon>Bacteria</taxon>
        <taxon>Bacillati</taxon>
        <taxon>Bacillota</taxon>
        <taxon>Clostridia</taxon>
        <taxon>Lachnospirales</taxon>
        <taxon>Lachnospiraceae</taxon>
        <taxon>Anaerocolumna</taxon>
    </lineage>
</organism>
<dbReference type="SMART" id="SM00530">
    <property type="entry name" value="HTH_XRE"/>
    <property type="match status" value="1"/>
</dbReference>
<dbReference type="SUPFAM" id="SSF47413">
    <property type="entry name" value="lambda repressor-like DNA-binding domains"/>
    <property type="match status" value="1"/>
</dbReference>
<accession>A0A7I8DSA5</accession>
<reference evidence="3 4" key="1">
    <citation type="submission" date="2020-08" db="EMBL/GenBank/DDBJ databases">
        <title>Draft genome sequencing of an Anaerocolumna strain isolated from anoxic soil subjected to BSD treatment.</title>
        <authorList>
            <person name="Uek A."/>
            <person name="Tonouchi A."/>
        </authorList>
    </citation>
    <scope>NUCLEOTIDE SEQUENCE [LARGE SCALE GENOMIC DNA]</scope>
    <source>
        <strain evidence="3 4">CTTW</strain>
    </source>
</reference>